<feature type="binding site" evidence="8">
    <location>
        <position position="330"/>
    </location>
    <ligand>
        <name>Zn(2+)</name>
        <dbReference type="ChEBI" id="CHEBI:29105"/>
        <note>catalytic</note>
    </ligand>
</feature>
<dbReference type="PANTHER" id="PTHR11905">
    <property type="entry name" value="ADAM A DISINTEGRIN AND METALLOPROTEASE DOMAIN"/>
    <property type="match status" value="1"/>
</dbReference>
<keyword evidence="7" id="KW-0325">Glycoprotein</keyword>
<dbReference type="InterPro" id="IPR041645">
    <property type="entry name" value="ADAMTS_CR_2"/>
</dbReference>
<feature type="chain" id="PRO_5025485708" evidence="9">
    <location>
        <begin position="24"/>
        <end position="493"/>
    </location>
</feature>
<dbReference type="InterPro" id="IPR001590">
    <property type="entry name" value="Peptidase_M12B"/>
</dbReference>
<evidence type="ECO:0000259" key="10">
    <source>
        <dbReference type="PROSITE" id="PS50215"/>
    </source>
</evidence>
<evidence type="ECO:0000256" key="5">
    <source>
        <dbReference type="ARBA" id="ARBA00023049"/>
    </source>
</evidence>
<proteinExistence type="predicted"/>
<evidence type="ECO:0000256" key="9">
    <source>
        <dbReference type="SAM" id="SignalP"/>
    </source>
</evidence>
<evidence type="ECO:0000313" key="11">
    <source>
        <dbReference type="EMBL" id="MXU99743.1"/>
    </source>
</evidence>
<accession>A0A6B0VBS3</accession>
<evidence type="ECO:0000256" key="2">
    <source>
        <dbReference type="ARBA" id="ARBA00022723"/>
    </source>
</evidence>
<keyword evidence="1 11" id="KW-0645">Protease</keyword>
<feature type="binding site" evidence="8">
    <location>
        <position position="326"/>
    </location>
    <ligand>
        <name>Zn(2+)</name>
        <dbReference type="ChEBI" id="CHEBI:29105"/>
        <note>catalytic</note>
    </ligand>
</feature>
<keyword evidence="6" id="KW-1015">Disulfide bond</keyword>
<evidence type="ECO:0000256" key="7">
    <source>
        <dbReference type="ARBA" id="ARBA00023180"/>
    </source>
</evidence>
<keyword evidence="2 8" id="KW-0479">Metal-binding</keyword>
<evidence type="ECO:0000256" key="3">
    <source>
        <dbReference type="ARBA" id="ARBA00022801"/>
    </source>
</evidence>
<evidence type="ECO:0000256" key="6">
    <source>
        <dbReference type="ARBA" id="ARBA00023157"/>
    </source>
</evidence>
<dbReference type="GO" id="GO:0006509">
    <property type="term" value="P:membrane protein ectodomain proteolysis"/>
    <property type="evidence" value="ECO:0007669"/>
    <property type="project" value="TreeGrafter"/>
</dbReference>
<dbReference type="PANTHER" id="PTHR11905:SF159">
    <property type="entry name" value="ADAM METALLOPROTEASE"/>
    <property type="match status" value="1"/>
</dbReference>
<dbReference type="Pfam" id="PF13574">
    <property type="entry name" value="Reprolysin_2"/>
    <property type="match status" value="1"/>
</dbReference>
<dbReference type="EMBL" id="GIFC01017660">
    <property type="protein sequence ID" value="MXU99743.1"/>
    <property type="molecule type" value="Transcribed_RNA"/>
</dbReference>
<comment type="caution">
    <text evidence="8">Lacks conserved residue(s) required for the propagation of feature annotation.</text>
</comment>
<dbReference type="Gene3D" id="3.40.1620.60">
    <property type="match status" value="1"/>
</dbReference>
<dbReference type="SUPFAM" id="SSF55486">
    <property type="entry name" value="Metalloproteases ('zincins'), catalytic domain"/>
    <property type="match status" value="1"/>
</dbReference>
<dbReference type="GO" id="GO:0046872">
    <property type="term" value="F:metal ion binding"/>
    <property type="evidence" value="ECO:0007669"/>
    <property type="project" value="UniProtKB-KW"/>
</dbReference>
<protein>
    <submittedName>
        <fullName evidence="11">Putative salivary gland metalloprotease</fullName>
    </submittedName>
</protein>
<feature type="active site" evidence="8">
    <location>
        <position position="327"/>
    </location>
</feature>
<evidence type="ECO:0000256" key="8">
    <source>
        <dbReference type="PROSITE-ProRule" id="PRU00276"/>
    </source>
</evidence>
<dbReference type="PROSITE" id="PS50215">
    <property type="entry name" value="ADAM_MEPRO"/>
    <property type="match status" value="1"/>
</dbReference>
<dbReference type="GO" id="GO:0004222">
    <property type="term" value="F:metalloendopeptidase activity"/>
    <property type="evidence" value="ECO:0007669"/>
    <property type="project" value="InterPro"/>
</dbReference>
<keyword evidence="5 11" id="KW-0482">Metalloprotease</keyword>
<dbReference type="AlphaFoldDB" id="A0A6B0VBS3"/>
<feature type="domain" description="Peptidase M12B" evidence="10">
    <location>
        <begin position="176"/>
        <end position="398"/>
    </location>
</feature>
<feature type="binding site" evidence="8">
    <location>
        <position position="336"/>
    </location>
    <ligand>
        <name>Zn(2+)</name>
        <dbReference type="ChEBI" id="CHEBI:29105"/>
        <note>catalytic</note>
    </ligand>
</feature>
<dbReference type="InterPro" id="IPR024079">
    <property type="entry name" value="MetalloPept_cat_dom_sf"/>
</dbReference>
<evidence type="ECO:0000256" key="1">
    <source>
        <dbReference type="ARBA" id="ARBA00022670"/>
    </source>
</evidence>
<feature type="signal peptide" evidence="9">
    <location>
        <begin position="1"/>
        <end position="23"/>
    </location>
</feature>
<name>A0A6B0VBS3_IXORI</name>
<evidence type="ECO:0000256" key="4">
    <source>
        <dbReference type="ARBA" id="ARBA00022833"/>
    </source>
</evidence>
<reference evidence="11" key="1">
    <citation type="submission" date="2019-12" db="EMBL/GenBank/DDBJ databases">
        <title>An insight into the sialome of adult female Ixodes ricinus ticks feeding for 6 days.</title>
        <authorList>
            <person name="Perner J."/>
            <person name="Ribeiro J.M.C."/>
        </authorList>
    </citation>
    <scope>NUCLEOTIDE SEQUENCE</scope>
    <source>
        <strain evidence="11">Semi-engorged</strain>
        <tissue evidence="11">Salivary glands</tissue>
    </source>
</reference>
<dbReference type="Pfam" id="PF17771">
    <property type="entry name" value="ADAMTS_CR_2"/>
    <property type="match status" value="1"/>
</dbReference>
<keyword evidence="3" id="KW-0378">Hydrolase</keyword>
<keyword evidence="4 8" id="KW-0862">Zinc</keyword>
<dbReference type="Gene3D" id="3.40.390.10">
    <property type="entry name" value="Collagenase (Catalytic Domain)"/>
    <property type="match status" value="1"/>
</dbReference>
<keyword evidence="9" id="KW-0732">Signal</keyword>
<sequence>MRLSDFHLWCLITAATNVGHVFADFSPEALVYPTLLEARDDRGQYTISLDDGTSVKLSSSSAIDDALTLHTYEEGKLVVQVVNMSKIRNNLYENEETMTSLLMSKTRNGVELEGVLNGTHRIEPYHAMERSDHGQVAHKIYKIPTMTPFKDDAVLSSPGFEETSKVVEERILPAIVYPEIFVISDSMHNEVFESTEDFVKYVVVFFSSVALRYAKVQHPRIFPKLVGVKRASRRSEPYIRMYSRDQMTAERTLDALALYVDQHTTVFRGVDLVLLLTGRSMVSVSTGTARPRVAGLAFTGGMCTKRRVAESIDRRGFYEGIRHAAHEMGHSFGAGHDGHGRVSHIPGNRGASQCSWDDGYEMSYVAKNLNQFTFSRCSQEQFRVFFSLVPQRCLDRTYTRKKPTPSKKLPGDRMSRKKFCMRLTSNRRAKECTGRGKKQICKLECCPGLDMYDRRVSRSIHWALDGTSCGKHRECYNGVCRKKTTFTHIWSLH</sequence>
<organism evidence="11">
    <name type="scientific">Ixodes ricinus</name>
    <name type="common">Common tick</name>
    <name type="synonym">Acarus ricinus</name>
    <dbReference type="NCBI Taxonomy" id="34613"/>
    <lineage>
        <taxon>Eukaryota</taxon>
        <taxon>Metazoa</taxon>
        <taxon>Ecdysozoa</taxon>
        <taxon>Arthropoda</taxon>
        <taxon>Chelicerata</taxon>
        <taxon>Arachnida</taxon>
        <taxon>Acari</taxon>
        <taxon>Parasitiformes</taxon>
        <taxon>Ixodida</taxon>
        <taxon>Ixodoidea</taxon>
        <taxon>Ixodidae</taxon>
        <taxon>Ixodinae</taxon>
        <taxon>Ixodes</taxon>
    </lineage>
</organism>